<sequence>MGLNMPARTVVFTSVKKFDGEKNRYLTGGEYIQMSGRAGRRGLDRVGVVIAMVDEAVEPDVLKQLTGGGADVLLSSFHITYNMVLNLLRVEDVDPEFMMRRSFAQFQRLRNKPMLEQKAKML</sequence>
<dbReference type="Gene3D" id="1.10.3380.30">
    <property type="match status" value="1"/>
</dbReference>
<evidence type="ECO:0000259" key="5">
    <source>
        <dbReference type="Pfam" id="PF21408"/>
    </source>
</evidence>
<dbReference type="InterPro" id="IPR050699">
    <property type="entry name" value="RNA-DNA_Helicase"/>
</dbReference>
<name>A0A146L2S8_LYGHE</name>
<dbReference type="GO" id="GO:0005524">
    <property type="term" value="F:ATP binding"/>
    <property type="evidence" value="ECO:0007669"/>
    <property type="project" value="UniProtKB-KW"/>
</dbReference>
<evidence type="ECO:0000313" key="6">
    <source>
        <dbReference type="EMBL" id="JAQ02851.1"/>
    </source>
</evidence>
<proteinExistence type="predicted"/>
<keyword evidence="2" id="KW-0378">Hydrolase</keyword>
<dbReference type="Gene3D" id="3.40.50.300">
    <property type="entry name" value="P-loop containing nucleotide triphosphate hydrolases"/>
    <property type="match status" value="1"/>
</dbReference>
<dbReference type="PANTHER" id="PTHR12131:SF7">
    <property type="entry name" value="EXOSOME RNA HELICASE MTR4"/>
    <property type="match status" value="1"/>
</dbReference>
<keyword evidence="1" id="KW-0547">Nucleotide-binding</keyword>
<evidence type="ECO:0000256" key="2">
    <source>
        <dbReference type="ARBA" id="ARBA00022801"/>
    </source>
</evidence>
<dbReference type="GO" id="GO:0016787">
    <property type="term" value="F:hydrolase activity"/>
    <property type="evidence" value="ECO:0007669"/>
    <property type="project" value="UniProtKB-KW"/>
</dbReference>
<dbReference type="AlphaFoldDB" id="A0A146L2S8"/>
<feature type="domain" description="Exosome RNA helicase MTR4-like stalk" evidence="5">
    <location>
        <begin position="96"/>
        <end position="121"/>
    </location>
</feature>
<dbReference type="GO" id="GO:0004386">
    <property type="term" value="F:helicase activity"/>
    <property type="evidence" value="ECO:0007669"/>
    <property type="project" value="UniProtKB-KW"/>
</dbReference>
<dbReference type="EMBL" id="GDHC01015778">
    <property type="protein sequence ID" value="JAQ02851.1"/>
    <property type="molecule type" value="Transcribed_RNA"/>
</dbReference>
<dbReference type="InterPro" id="IPR027417">
    <property type="entry name" value="P-loop_NTPase"/>
</dbReference>
<gene>
    <name evidence="6" type="primary">SKIV2L2_4</name>
    <name evidence="6" type="ORF">g.93447</name>
</gene>
<dbReference type="Pfam" id="PF21408">
    <property type="entry name" value="MTR4-like_stalk"/>
    <property type="match status" value="1"/>
</dbReference>
<evidence type="ECO:0000256" key="4">
    <source>
        <dbReference type="ARBA" id="ARBA00022840"/>
    </source>
</evidence>
<protein>
    <submittedName>
        <fullName evidence="6">Superkiller viralicidic activity 2-like 2</fullName>
    </submittedName>
</protein>
<evidence type="ECO:0000256" key="3">
    <source>
        <dbReference type="ARBA" id="ARBA00022806"/>
    </source>
</evidence>
<keyword evidence="3" id="KW-0347">Helicase</keyword>
<dbReference type="PANTHER" id="PTHR12131">
    <property type="entry name" value="ATP-DEPENDENT RNA AND DNA HELICASE"/>
    <property type="match status" value="1"/>
</dbReference>
<evidence type="ECO:0000256" key="1">
    <source>
        <dbReference type="ARBA" id="ARBA00022741"/>
    </source>
</evidence>
<dbReference type="GO" id="GO:0000460">
    <property type="term" value="P:maturation of 5.8S rRNA"/>
    <property type="evidence" value="ECO:0007669"/>
    <property type="project" value="TreeGrafter"/>
</dbReference>
<dbReference type="GO" id="GO:0005634">
    <property type="term" value="C:nucleus"/>
    <property type="evidence" value="ECO:0007669"/>
    <property type="project" value="TreeGrafter"/>
</dbReference>
<organism evidence="6">
    <name type="scientific">Lygus hesperus</name>
    <name type="common">Western plant bug</name>
    <dbReference type="NCBI Taxonomy" id="30085"/>
    <lineage>
        <taxon>Eukaryota</taxon>
        <taxon>Metazoa</taxon>
        <taxon>Ecdysozoa</taxon>
        <taxon>Arthropoda</taxon>
        <taxon>Hexapoda</taxon>
        <taxon>Insecta</taxon>
        <taxon>Pterygota</taxon>
        <taxon>Neoptera</taxon>
        <taxon>Paraneoptera</taxon>
        <taxon>Hemiptera</taxon>
        <taxon>Heteroptera</taxon>
        <taxon>Panheteroptera</taxon>
        <taxon>Cimicomorpha</taxon>
        <taxon>Miridae</taxon>
        <taxon>Mirini</taxon>
        <taxon>Lygus</taxon>
    </lineage>
</organism>
<dbReference type="SUPFAM" id="SSF52540">
    <property type="entry name" value="P-loop containing nucleoside triphosphate hydrolases"/>
    <property type="match status" value="1"/>
</dbReference>
<dbReference type="InterPro" id="IPR048392">
    <property type="entry name" value="MTR4-like_stalk"/>
</dbReference>
<accession>A0A146L2S8</accession>
<reference evidence="6" key="1">
    <citation type="journal article" date="2016" name="Gigascience">
        <title>De novo construction of an expanded transcriptome assembly for the western tarnished plant bug, Lygus hesperus.</title>
        <authorList>
            <person name="Tassone E.E."/>
            <person name="Geib S.M."/>
            <person name="Hall B."/>
            <person name="Fabrick J.A."/>
            <person name="Brent C.S."/>
            <person name="Hull J.J."/>
        </authorList>
    </citation>
    <scope>NUCLEOTIDE SEQUENCE</scope>
</reference>
<keyword evidence="4" id="KW-0067">ATP-binding</keyword>